<reference evidence="1 2" key="1">
    <citation type="submission" date="2020-08" db="EMBL/GenBank/DDBJ databases">
        <title>Genomic Encyclopedia of Type Strains, Phase IV (KMG-IV): sequencing the most valuable type-strain genomes for metagenomic binning, comparative biology and taxonomic classification.</title>
        <authorList>
            <person name="Goeker M."/>
        </authorList>
    </citation>
    <scope>NUCLEOTIDE SEQUENCE [LARGE SCALE GENOMIC DNA]</scope>
    <source>
        <strain evidence="1 2">DSM 4491</strain>
    </source>
</reference>
<keyword evidence="2" id="KW-1185">Reference proteome</keyword>
<accession>A0A841QHL7</accession>
<dbReference type="AlphaFoldDB" id="A0A841QHL7"/>
<dbReference type="Proteomes" id="UP000578000">
    <property type="component" value="Unassembled WGS sequence"/>
</dbReference>
<evidence type="ECO:0000313" key="1">
    <source>
        <dbReference type="EMBL" id="MBB6457926.1"/>
    </source>
</evidence>
<sequence>MAENFVRLSIDRDQIGPFSIWYLRTGFATY</sequence>
<proteinExistence type="predicted"/>
<gene>
    <name evidence="1" type="ORF">HNR55_002530</name>
</gene>
<evidence type="ECO:0000313" key="2">
    <source>
        <dbReference type="Proteomes" id="UP000578000"/>
    </source>
</evidence>
<protein>
    <submittedName>
        <fullName evidence="1">Uncharacterized protein</fullName>
    </submittedName>
</protein>
<name>A0A841QHL7_9PROT</name>
<dbReference type="EMBL" id="JACHIE010000012">
    <property type="protein sequence ID" value="MBB6457926.1"/>
    <property type="molecule type" value="Genomic_DNA"/>
</dbReference>
<comment type="caution">
    <text evidence="1">The sequence shown here is derived from an EMBL/GenBank/DDBJ whole genome shotgun (WGS) entry which is preliminary data.</text>
</comment>
<organism evidence="1 2">
    <name type="scientific">Acetobacter lovaniensis</name>
    <dbReference type="NCBI Taxonomy" id="104100"/>
    <lineage>
        <taxon>Bacteria</taxon>
        <taxon>Pseudomonadati</taxon>
        <taxon>Pseudomonadota</taxon>
        <taxon>Alphaproteobacteria</taxon>
        <taxon>Acetobacterales</taxon>
        <taxon>Acetobacteraceae</taxon>
        <taxon>Acetobacter</taxon>
    </lineage>
</organism>